<protein>
    <submittedName>
        <fullName evidence="1">Uncharacterized peroxidase-related enzyme</fullName>
    </submittedName>
</protein>
<organism evidence="1 2">
    <name type="scientific">Halobacillus aidingensis</name>
    <dbReference type="NCBI Taxonomy" id="240303"/>
    <lineage>
        <taxon>Bacteria</taxon>
        <taxon>Bacillati</taxon>
        <taxon>Bacillota</taxon>
        <taxon>Bacilli</taxon>
        <taxon>Bacillales</taxon>
        <taxon>Bacillaceae</taxon>
        <taxon>Halobacillus</taxon>
    </lineage>
</organism>
<accession>A0A1H0TZW6</accession>
<dbReference type="STRING" id="240303.SAMN05421677_12349"/>
<dbReference type="OrthoDB" id="9801997at2"/>
<dbReference type="Proteomes" id="UP000198860">
    <property type="component" value="Unassembled WGS sequence"/>
</dbReference>
<proteinExistence type="predicted"/>
<keyword evidence="2" id="KW-1185">Reference proteome</keyword>
<dbReference type="InterPro" id="IPR029032">
    <property type="entry name" value="AhpD-like"/>
</dbReference>
<evidence type="ECO:0000313" key="2">
    <source>
        <dbReference type="Proteomes" id="UP000198860"/>
    </source>
</evidence>
<dbReference type="PANTHER" id="PTHR35446">
    <property type="entry name" value="SI:CH211-175M2.5"/>
    <property type="match status" value="1"/>
</dbReference>
<dbReference type="AlphaFoldDB" id="A0A1H0TZW6"/>
<evidence type="ECO:0000313" key="1">
    <source>
        <dbReference type="EMBL" id="SDP59116.1"/>
    </source>
</evidence>
<dbReference type="SUPFAM" id="SSF69118">
    <property type="entry name" value="AhpD-like"/>
    <property type="match status" value="1"/>
</dbReference>
<dbReference type="PANTHER" id="PTHR35446:SF2">
    <property type="entry name" value="CARBOXYMUCONOLACTONE DECARBOXYLASE-LIKE DOMAIN-CONTAINING PROTEIN"/>
    <property type="match status" value="1"/>
</dbReference>
<sequence>MPWIKPVKQKEMKELNVQHNMPNPAPLFDRLLANDEKLYEAFLPLQKAIKETDFPDDLREAVITFVSMKNGCKYCTDSHSKLLEELVDQEDVLKWLNNYKESNMSEEWKAVLTYADRLIAKPVKVTKDDAERLKEYGYDAQKMAALNQTVAYTSYTNQLSMGLGL</sequence>
<reference evidence="2" key="1">
    <citation type="submission" date="2016-10" db="EMBL/GenBank/DDBJ databases">
        <authorList>
            <person name="Varghese N."/>
            <person name="Submissions S."/>
        </authorList>
    </citation>
    <scope>NUCLEOTIDE SEQUENCE [LARGE SCALE GENOMIC DNA]</scope>
    <source>
        <strain evidence="2">CGMCC 1.3703</strain>
    </source>
</reference>
<dbReference type="GO" id="GO:0004601">
    <property type="term" value="F:peroxidase activity"/>
    <property type="evidence" value="ECO:0007669"/>
    <property type="project" value="UniProtKB-KW"/>
</dbReference>
<gene>
    <name evidence="1" type="ORF">SAMN05421677_12349</name>
</gene>
<dbReference type="EMBL" id="FNIZ01000023">
    <property type="protein sequence ID" value="SDP59116.1"/>
    <property type="molecule type" value="Genomic_DNA"/>
</dbReference>
<name>A0A1H0TZW6_HALAD</name>
<dbReference type="Gene3D" id="1.20.1290.10">
    <property type="entry name" value="AhpD-like"/>
    <property type="match status" value="1"/>
</dbReference>
<keyword evidence="1" id="KW-0560">Oxidoreductase</keyword>
<keyword evidence="1" id="KW-0575">Peroxidase</keyword>
<dbReference type="RefSeq" id="WP_089654391.1">
    <property type="nucleotide sequence ID" value="NZ_FNIZ01000023.1"/>
</dbReference>